<proteinExistence type="predicted"/>
<dbReference type="InterPro" id="IPR011990">
    <property type="entry name" value="TPR-like_helical_dom_sf"/>
</dbReference>
<evidence type="ECO:0000313" key="2">
    <source>
        <dbReference type="EMBL" id="MDC7788275.1"/>
    </source>
</evidence>
<sequence>MSAPIDDQGFSDALRYAPPWARRIAPETADADLRTATPEPAVDATGAGFDLADDLAADDTAPDDPARDDPGQAGVPHDDDPGADLARPDFAQADFAHDDFGRPEVPPSPVAPGGAGPEVILGVRFGDTPTLPQDLDELAAARRRARRAAAGNRGVEAGREAGQGTAPVDRAAESMPAPEAAGADAVPLPRAPALAEPPRQEEQRPPAVWLVAETAPIRTEPPRQEPPPVVESPATVPSPGDPGGFGWLRPRPFEGDVAVREMSRRLALDPHGVPEPPRPDRLRVPWRGAAALAALAGVSAAVALALVTVLFPGPVPAGRDQARGPALASTKTDRALMAGLERAAPVRLVLVELRRAARGEEVPLGITLTRGLGEGTLVLTGLVPGSRLTVGMPAGPESWRVPLAELGRAAVVPPADFVGALELGLELRLADDTVADRGTMRIEWNGAVIMALGAEGTAARAAPAALRGTTAARPGAARPDPAPAVAPAVPVPAVDPEEIAILIDRGKTFLARGDLAAARLLLRRAAEAGDAAAALLLGSTFDPAALKQLEVLGAVGDAAQARIWYRRAAELGSADAARKLGALGDRAP</sequence>
<accession>A0ABT5JEZ4</accession>
<dbReference type="Proteomes" id="UP001165652">
    <property type="component" value="Unassembled WGS sequence"/>
</dbReference>
<gene>
    <name evidence="2" type="ORF">PQJ73_21520</name>
</gene>
<comment type="caution">
    <text evidence="2">The sequence shown here is derived from an EMBL/GenBank/DDBJ whole genome shotgun (WGS) entry which is preliminary data.</text>
</comment>
<evidence type="ECO:0000313" key="3">
    <source>
        <dbReference type="Proteomes" id="UP001165652"/>
    </source>
</evidence>
<dbReference type="EMBL" id="JAQQLI010000041">
    <property type="protein sequence ID" value="MDC7788275.1"/>
    <property type="molecule type" value="Genomic_DNA"/>
</dbReference>
<keyword evidence="3" id="KW-1185">Reference proteome</keyword>
<organism evidence="2 3">
    <name type="scientific">Rhodoplanes tepidamans</name>
    <name type="common">Rhodoplanes cryptolactis</name>
    <dbReference type="NCBI Taxonomy" id="200616"/>
    <lineage>
        <taxon>Bacteria</taxon>
        <taxon>Pseudomonadati</taxon>
        <taxon>Pseudomonadota</taxon>
        <taxon>Alphaproteobacteria</taxon>
        <taxon>Hyphomicrobiales</taxon>
        <taxon>Nitrobacteraceae</taxon>
        <taxon>Rhodoplanes</taxon>
    </lineage>
</organism>
<reference evidence="2" key="1">
    <citation type="journal article" date="2023" name="Microbiol Resour">
        <title>Genome Sequences of Rhodoplanes serenus and Two Thermotolerant Strains, Rhodoplanes tepidamans and 'Rhodoplanes cryptolactis,' Further Refine the Genus.</title>
        <authorList>
            <person name="Rayyan A.A."/>
            <person name="Kyndt J.A."/>
        </authorList>
    </citation>
    <scope>NUCLEOTIDE SEQUENCE</scope>
    <source>
        <strain evidence="2">DSM 9987</strain>
    </source>
</reference>
<dbReference type="SUPFAM" id="SSF81901">
    <property type="entry name" value="HCP-like"/>
    <property type="match status" value="1"/>
</dbReference>
<name>A0ABT5JEZ4_RHOTP</name>
<feature type="compositionally biased region" description="Low complexity" evidence="1">
    <location>
        <begin position="187"/>
        <end position="197"/>
    </location>
</feature>
<dbReference type="RefSeq" id="WP_272779113.1">
    <property type="nucleotide sequence ID" value="NZ_JAQQLI010000041.1"/>
</dbReference>
<evidence type="ECO:0008006" key="4">
    <source>
        <dbReference type="Google" id="ProtNLM"/>
    </source>
</evidence>
<feature type="compositionally biased region" description="Acidic residues" evidence="1">
    <location>
        <begin position="51"/>
        <end position="62"/>
    </location>
</feature>
<dbReference type="Gene3D" id="1.25.40.10">
    <property type="entry name" value="Tetratricopeptide repeat domain"/>
    <property type="match status" value="1"/>
</dbReference>
<feature type="region of interest" description="Disordered" evidence="1">
    <location>
        <begin position="147"/>
        <end position="249"/>
    </location>
</feature>
<reference evidence="2" key="2">
    <citation type="submission" date="2023-02" db="EMBL/GenBank/DDBJ databases">
        <authorList>
            <person name="Rayyan A."/>
            <person name="Meyer T."/>
            <person name="Kyndt J.A."/>
        </authorList>
    </citation>
    <scope>NUCLEOTIDE SEQUENCE</scope>
    <source>
        <strain evidence="2">DSM 9987</strain>
    </source>
</reference>
<protein>
    <recommendedName>
        <fullName evidence="4">Sel1 repeat family protein</fullName>
    </recommendedName>
</protein>
<feature type="region of interest" description="Disordered" evidence="1">
    <location>
        <begin position="1"/>
        <end position="132"/>
    </location>
</feature>
<feature type="compositionally biased region" description="Basic and acidic residues" evidence="1">
    <location>
        <begin position="64"/>
        <end position="80"/>
    </location>
</feature>
<evidence type="ECO:0000256" key="1">
    <source>
        <dbReference type="SAM" id="MobiDB-lite"/>
    </source>
</evidence>